<evidence type="ECO:0000256" key="1">
    <source>
        <dbReference type="ARBA" id="ARBA00004651"/>
    </source>
</evidence>
<dbReference type="PROSITE" id="PS51257">
    <property type="entry name" value="PROKAR_LIPOPROTEIN"/>
    <property type="match status" value="1"/>
</dbReference>
<feature type="domain" description="Metallo-beta-lactamase" evidence="8">
    <location>
        <begin position="537"/>
        <end position="762"/>
    </location>
</feature>
<accession>A0A1Y0IUQ0</accession>
<dbReference type="GO" id="GO:0005886">
    <property type="term" value="C:plasma membrane"/>
    <property type="evidence" value="ECO:0007669"/>
    <property type="project" value="UniProtKB-SubCell"/>
</dbReference>
<feature type="transmembrane region" description="Helical" evidence="7">
    <location>
        <begin position="73"/>
        <end position="98"/>
    </location>
</feature>
<feature type="transmembrane region" description="Helical" evidence="7">
    <location>
        <begin position="296"/>
        <end position="329"/>
    </location>
</feature>
<dbReference type="SUPFAM" id="SSF56281">
    <property type="entry name" value="Metallo-hydrolase/oxidoreductase"/>
    <property type="match status" value="1"/>
</dbReference>
<dbReference type="Pfam" id="PF03772">
    <property type="entry name" value="Competence"/>
    <property type="match status" value="1"/>
</dbReference>
<dbReference type="InterPro" id="IPR052159">
    <property type="entry name" value="Competence_DNA_uptake"/>
</dbReference>
<sequence length="819" mass="89351">MWRPLLMLGLAFAAGIGCAPVLEKHRGIWLLAGLLALMLALLLAGSLSKSLGRTLGKFVPRFMRRAARDTAHVLHVRIAWLTKPILVLAFAAGLFYAASYQWGHRPMLEAYVGQDVTVQGKVAEEPVWKNGAWRFRLDSTGGESLVVKVKQSRDRTIRYGDLLKISAMLEQPSPARNPGAFDAKSYYARQGIHYALNTDTYRLLGHDDRGVQGRFFIPIRQQLLQVVNEQFPGVGGAVVAGLVLGITSEIDEATMDSFRVMGVVHILAVSGANVAMILLPFLALLKRLKTSDRNRYLLGILLVLLYGGITGGGPSVVRACTMAIVWLAARLVSRETDLLTSWALAGWIALLINPQTLYDPGFQLTMILTMGLLLLPDRLRFLFKKLPGRLSTLLAVTLAAELMSIPLVLTFSPAFTPLSLLANLLIVPLLTLLVPLAVLTILLGLLHPLAAFLPACVARLLLDVLIQPLQYSGQARWLVRNYQAPPILWQFGYYAWWWLFSQRKNGLAVLAVLAVCLVIPLLLRDQPLRVTFLDVGQGDSALIQTPQGQVWLVDTGGIPGFIKSDYDVGQRVVVPALASYGIDHIDVLLLTHADEDHIRGASAVLNSFTVGQVLVSNARDPSPFFQEILQAINKKQIPILEPRAGQTVMLEENLKIRFWNPATTSRHEPSTASGTSPIPSHSSSTGSSPDSSPGTSDLTDTNANSLVFSLHTPSHTFLFTGDAEQPTAQLQHVDVLKVPHHGSKNAAAPTFTLDHAILSVGATNRYGHPAPSTVRDLLLQNAAIWRTDQHGAVEITSTRQGLRIKTWLPAHATPQGGDV</sequence>
<dbReference type="SMART" id="SM00849">
    <property type="entry name" value="Lactamase_B"/>
    <property type="match status" value="1"/>
</dbReference>
<dbReference type="Pfam" id="PF13567">
    <property type="entry name" value="DUF4131"/>
    <property type="match status" value="1"/>
</dbReference>
<feature type="transmembrane region" description="Helical" evidence="7">
    <location>
        <begin position="361"/>
        <end position="381"/>
    </location>
</feature>
<proteinExistence type="predicted"/>
<evidence type="ECO:0000256" key="7">
    <source>
        <dbReference type="SAM" id="Phobius"/>
    </source>
</evidence>
<dbReference type="CDD" id="cd07731">
    <property type="entry name" value="ComA-like_MBL-fold"/>
    <property type="match status" value="1"/>
</dbReference>
<evidence type="ECO:0000256" key="3">
    <source>
        <dbReference type="ARBA" id="ARBA00022692"/>
    </source>
</evidence>
<evidence type="ECO:0000256" key="6">
    <source>
        <dbReference type="SAM" id="MobiDB-lite"/>
    </source>
</evidence>
<evidence type="ECO:0000313" key="10">
    <source>
        <dbReference type="Proteomes" id="UP000195437"/>
    </source>
</evidence>
<dbReference type="Pfam" id="PF00753">
    <property type="entry name" value="Lactamase_B"/>
    <property type="match status" value="1"/>
</dbReference>
<feature type="transmembrane region" description="Helical" evidence="7">
    <location>
        <begin position="507"/>
        <end position="523"/>
    </location>
</feature>
<dbReference type="PANTHER" id="PTHR30619:SF1">
    <property type="entry name" value="RECOMBINATION PROTEIN 2"/>
    <property type="match status" value="1"/>
</dbReference>
<feature type="transmembrane region" description="Helical" evidence="7">
    <location>
        <begin position="393"/>
        <end position="415"/>
    </location>
</feature>
<evidence type="ECO:0000256" key="2">
    <source>
        <dbReference type="ARBA" id="ARBA00022475"/>
    </source>
</evidence>
<dbReference type="KEGG" id="tum:CBW65_22795"/>
<dbReference type="InterPro" id="IPR025405">
    <property type="entry name" value="DUF4131"/>
</dbReference>
<keyword evidence="2" id="KW-1003">Cell membrane</keyword>
<keyword evidence="10" id="KW-1185">Reference proteome</keyword>
<feature type="region of interest" description="Disordered" evidence="6">
    <location>
        <begin position="661"/>
        <end position="700"/>
    </location>
</feature>
<keyword evidence="5 7" id="KW-0472">Membrane</keyword>
<evidence type="ECO:0000259" key="8">
    <source>
        <dbReference type="SMART" id="SM00849"/>
    </source>
</evidence>
<feature type="transmembrane region" description="Helical" evidence="7">
    <location>
        <begin position="421"/>
        <end position="442"/>
    </location>
</feature>
<feature type="transmembrane region" description="Helical" evidence="7">
    <location>
        <begin position="28"/>
        <end position="52"/>
    </location>
</feature>
<protein>
    <recommendedName>
        <fullName evidence="8">Metallo-beta-lactamase domain-containing protein</fullName>
    </recommendedName>
</protein>
<evidence type="ECO:0000256" key="5">
    <source>
        <dbReference type="ARBA" id="ARBA00023136"/>
    </source>
</evidence>
<dbReference type="OrthoDB" id="9761531at2"/>
<dbReference type="Proteomes" id="UP000195437">
    <property type="component" value="Chromosome"/>
</dbReference>
<dbReference type="InterPro" id="IPR001279">
    <property type="entry name" value="Metallo-B-lactamas"/>
</dbReference>
<dbReference type="InterPro" id="IPR004477">
    <property type="entry name" value="ComEC_N"/>
</dbReference>
<reference evidence="10" key="1">
    <citation type="submission" date="2017-05" db="EMBL/GenBank/DDBJ databases">
        <authorList>
            <person name="Sung H."/>
        </authorList>
    </citation>
    <scope>NUCLEOTIDE SEQUENCE [LARGE SCALE GENOMIC DNA]</scope>
    <source>
        <strain evidence="10">AR23208</strain>
    </source>
</reference>
<dbReference type="EMBL" id="CP021434">
    <property type="protein sequence ID" value="ARU63516.1"/>
    <property type="molecule type" value="Genomic_DNA"/>
</dbReference>
<gene>
    <name evidence="9" type="ORF">CBW65_22795</name>
</gene>
<organism evidence="9 10">
    <name type="scientific">Tumebacillus avium</name>
    <dbReference type="NCBI Taxonomy" id="1903704"/>
    <lineage>
        <taxon>Bacteria</taxon>
        <taxon>Bacillati</taxon>
        <taxon>Bacillota</taxon>
        <taxon>Bacilli</taxon>
        <taxon>Bacillales</taxon>
        <taxon>Alicyclobacillaceae</taxon>
        <taxon>Tumebacillus</taxon>
    </lineage>
</organism>
<evidence type="ECO:0000256" key="4">
    <source>
        <dbReference type="ARBA" id="ARBA00022989"/>
    </source>
</evidence>
<comment type="subcellular location">
    <subcellularLocation>
        <location evidence="1">Cell membrane</location>
        <topology evidence="1">Multi-pass membrane protein</topology>
    </subcellularLocation>
</comment>
<feature type="transmembrane region" description="Helical" evidence="7">
    <location>
        <begin position="263"/>
        <end position="284"/>
    </location>
</feature>
<dbReference type="NCBIfam" id="TIGR00360">
    <property type="entry name" value="ComEC_N-term"/>
    <property type="match status" value="1"/>
</dbReference>
<dbReference type="AlphaFoldDB" id="A0A1Y0IUQ0"/>
<evidence type="ECO:0000313" key="9">
    <source>
        <dbReference type="EMBL" id="ARU63516.1"/>
    </source>
</evidence>
<dbReference type="InterPro" id="IPR036866">
    <property type="entry name" value="RibonucZ/Hydroxyglut_hydro"/>
</dbReference>
<feature type="compositionally biased region" description="Low complexity" evidence="6">
    <location>
        <begin position="673"/>
        <end position="700"/>
    </location>
</feature>
<keyword evidence="4 7" id="KW-1133">Transmembrane helix</keyword>
<dbReference type="Gene3D" id="3.60.15.10">
    <property type="entry name" value="Ribonuclease Z/Hydroxyacylglutathione hydrolase-like"/>
    <property type="match status" value="1"/>
</dbReference>
<dbReference type="PANTHER" id="PTHR30619">
    <property type="entry name" value="DNA INTERNALIZATION/COMPETENCE PROTEIN COMEC/REC2"/>
    <property type="match status" value="1"/>
</dbReference>
<dbReference type="InterPro" id="IPR035681">
    <property type="entry name" value="ComA-like_MBL"/>
</dbReference>
<name>A0A1Y0IUQ0_9BACL</name>
<keyword evidence="3 7" id="KW-0812">Transmembrane</keyword>